<comment type="similarity">
    <text evidence="1">Belongs to the malic enzymes family.</text>
</comment>
<proteinExistence type="inferred from homology"/>
<dbReference type="PANTHER" id="PTHR23406:SF20">
    <property type="entry name" value="NADP-DEPENDENT MALIC ENZYME, MITOCHONDRIAL"/>
    <property type="match status" value="1"/>
</dbReference>
<evidence type="ECO:0000256" key="1">
    <source>
        <dbReference type="ARBA" id="ARBA00008785"/>
    </source>
</evidence>
<sequence length="447" mass="49646">MGAALGTGPRLALLPGRACGTIARLAPSAPARCSHSKPGPVRPVPLKKRGYDVTRNPHLNKGMAFTLEERIQLGIHGLIPPCFLSQDIQLLRIMRYYEKQPTDLDKYIILMTLQDRNEKLFYRVLTSDVEKFMPIVYTPTVGLACQQYGLTFRRPRGLFITIHDKGHIATMLNSWPEDNIKAVVVTDGERILGLGDLGCYGMGIPVGKLALYTACGGVNPQQCLPVLLDVGTNNEELLKDPLYIGLKHQRVRGKEYDDLLDEFMQAVTDKFGISCLIQFEDFALSNPTSKAECTAEKCYQVTEGRGIFASGSPFKSVTLEDGRTFIPGQGNNAYVFPGVALGVIAGGIRHIPEEIFLLTAEKIAQEVSEQHLSQGRLYPPLSTIRDVSLRIAIEVLDFAYKNNLASYYPEPKDKEAFVRSLVYTPDYDSFTLDSYTWPEEAMSVQTV</sequence>
<feature type="domain" description="Malic enzyme N-terminal" evidence="6">
    <location>
        <begin position="114"/>
        <end position="285"/>
    </location>
</feature>
<dbReference type="PRINTS" id="PR00072">
    <property type="entry name" value="MALOXRDTASE"/>
</dbReference>
<feature type="active site" description="Proton donor" evidence="2">
    <location>
        <position position="137"/>
    </location>
</feature>
<accession>A0A834A587</accession>
<dbReference type="Pfam" id="PF00390">
    <property type="entry name" value="malic"/>
    <property type="match status" value="1"/>
</dbReference>
<evidence type="ECO:0000259" key="5">
    <source>
        <dbReference type="SMART" id="SM00919"/>
    </source>
</evidence>
<gene>
    <name evidence="7" type="ORF">HJG60_012823</name>
</gene>
<dbReference type="SUPFAM" id="SSF53223">
    <property type="entry name" value="Aminoacid dehydrogenase-like, N-terminal domain"/>
    <property type="match status" value="1"/>
</dbReference>
<dbReference type="InterPro" id="IPR037062">
    <property type="entry name" value="Malic_N_dom_sf"/>
</dbReference>
<feature type="binding site" evidence="4">
    <location>
        <position position="281"/>
    </location>
    <ligand>
        <name>a divalent metal cation</name>
        <dbReference type="ChEBI" id="CHEBI:60240"/>
    </ligand>
</feature>
<evidence type="ECO:0000259" key="6">
    <source>
        <dbReference type="SMART" id="SM01274"/>
    </source>
</evidence>
<dbReference type="GO" id="GO:0006108">
    <property type="term" value="P:malate metabolic process"/>
    <property type="evidence" value="ECO:0007669"/>
    <property type="project" value="TreeGrafter"/>
</dbReference>
<dbReference type="InterPro" id="IPR036291">
    <property type="entry name" value="NAD(P)-bd_dom_sf"/>
</dbReference>
<dbReference type="NCBIfam" id="NF010052">
    <property type="entry name" value="PRK13529.1"/>
    <property type="match status" value="1"/>
</dbReference>
<evidence type="ECO:0000256" key="3">
    <source>
        <dbReference type="PIRSR" id="PIRSR000106-2"/>
    </source>
</evidence>
<dbReference type="AlphaFoldDB" id="A0A834A587"/>
<comment type="cofactor">
    <cofactor evidence="4">
        <name>Mg(2+)</name>
        <dbReference type="ChEBI" id="CHEBI:18420"/>
    </cofactor>
    <cofactor evidence="4">
        <name>Mn(2+)</name>
        <dbReference type="ChEBI" id="CHEBI:29035"/>
    </cofactor>
    <text evidence="4">Divalent metal cations. Prefers magnesium or manganese.</text>
</comment>
<dbReference type="Proteomes" id="UP000664940">
    <property type="component" value="Unassembled WGS sequence"/>
</dbReference>
<evidence type="ECO:0000256" key="2">
    <source>
        <dbReference type="PIRSR" id="PIRSR000106-1"/>
    </source>
</evidence>
<evidence type="ECO:0000256" key="4">
    <source>
        <dbReference type="PIRSR" id="PIRSR000106-3"/>
    </source>
</evidence>
<dbReference type="InterPro" id="IPR012302">
    <property type="entry name" value="Malic_NAD-bd"/>
</dbReference>
<dbReference type="InterPro" id="IPR046346">
    <property type="entry name" value="Aminoacid_DH-like_N_sf"/>
</dbReference>
<dbReference type="GO" id="GO:0046872">
    <property type="term" value="F:metal ion binding"/>
    <property type="evidence" value="ECO:0007669"/>
    <property type="project" value="UniProtKB-KW"/>
</dbReference>
<dbReference type="FunFam" id="3.40.50.10380:FF:000004">
    <property type="entry name" value="Malic enzyme"/>
    <property type="match status" value="1"/>
</dbReference>
<dbReference type="GO" id="GO:0005739">
    <property type="term" value="C:mitochondrion"/>
    <property type="evidence" value="ECO:0007669"/>
    <property type="project" value="TreeGrafter"/>
</dbReference>
<feature type="active site" description="Proton acceptor" evidence="2">
    <location>
        <position position="208"/>
    </location>
</feature>
<dbReference type="PANTHER" id="PTHR23406">
    <property type="entry name" value="MALIC ENZYME-RELATED"/>
    <property type="match status" value="1"/>
</dbReference>
<dbReference type="SUPFAM" id="SSF51735">
    <property type="entry name" value="NAD(P)-binding Rossmann-fold domains"/>
    <property type="match status" value="1"/>
</dbReference>
<dbReference type="GO" id="GO:0004473">
    <property type="term" value="F:malate dehydrogenase (decarboxylating) (NADP+) activity"/>
    <property type="evidence" value="ECO:0007669"/>
    <property type="project" value="TreeGrafter"/>
</dbReference>
<dbReference type="SMART" id="SM00919">
    <property type="entry name" value="Malic_M"/>
    <property type="match status" value="1"/>
</dbReference>
<feature type="binding site" evidence="3">
    <location>
        <position position="190"/>
    </location>
    <ligand>
        <name>(S)-malate</name>
        <dbReference type="ChEBI" id="CHEBI:15589"/>
    </ligand>
</feature>
<feature type="binding site" evidence="4">
    <location>
        <position position="280"/>
    </location>
    <ligand>
        <name>a divalent metal cation</name>
        <dbReference type="ChEBI" id="CHEBI:60240"/>
    </ligand>
</feature>
<name>A0A834A587_9CHIR</name>
<comment type="caution">
    <text evidence="7">The sequence shown here is derived from an EMBL/GenBank/DDBJ whole genome shotgun (WGS) entry which is preliminary data.</text>
</comment>
<dbReference type="PIRSF" id="PIRSF000106">
    <property type="entry name" value="ME"/>
    <property type="match status" value="1"/>
</dbReference>
<dbReference type="GO" id="GO:0051287">
    <property type="term" value="F:NAD binding"/>
    <property type="evidence" value="ECO:0007669"/>
    <property type="project" value="InterPro"/>
</dbReference>
<feature type="domain" description="Malic enzyme NAD-binding" evidence="5">
    <location>
        <begin position="210"/>
        <end position="400"/>
    </location>
</feature>
<dbReference type="InterPro" id="IPR001891">
    <property type="entry name" value="Malic_OxRdtase"/>
</dbReference>
<reference evidence="7 8" key="1">
    <citation type="journal article" date="2020" name="Nature">
        <title>Six reference-quality genomes reveal evolution of bat adaptations.</title>
        <authorList>
            <person name="Jebb D."/>
            <person name="Huang Z."/>
            <person name="Pippel M."/>
            <person name="Hughes G.M."/>
            <person name="Lavrichenko K."/>
            <person name="Devanna P."/>
            <person name="Winkler S."/>
            <person name="Jermiin L.S."/>
            <person name="Skirmuntt E.C."/>
            <person name="Katzourakis A."/>
            <person name="Burkitt-Gray L."/>
            <person name="Ray D.A."/>
            <person name="Sullivan K.A.M."/>
            <person name="Roscito J.G."/>
            <person name="Kirilenko B.M."/>
            <person name="Davalos L.M."/>
            <person name="Corthals A.P."/>
            <person name="Power M.L."/>
            <person name="Jones G."/>
            <person name="Ransome R.D."/>
            <person name="Dechmann D.K.N."/>
            <person name="Locatelli A.G."/>
            <person name="Puechmaille S.J."/>
            <person name="Fedrigo O."/>
            <person name="Jarvis E.D."/>
            <person name="Hiller M."/>
            <person name="Vernes S.C."/>
            <person name="Myers E.W."/>
            <person name="Teeling E.C."/>
        </authorList>
    </citation>
    <scope>NUCLEOTIDE SEQUENCE [LARGE SCALE GENOMIC DNA]</scope>
    <source>
        <strain evidence="7">Bat1K_MPI-CBG_1</strain>
    </source>
</reference>
<dbReference type="Gene3D" id="6.20.310.10">
    <property type="match status" value="1"/>
</dbReference>
<dbReference type="EMBL" id="JABVXQ010000006">
    <property type="protein sequence ID" value="KAF6104744.1"/>
    <property type="molecule type" value="Genomic_DNA"/>
</dbReference>
<dbReference type="InterPro" id="IPR012301">
    <property type="entry name" value="Malic_N_dom"/>
</dbReference>
<keyword evidence="4" id="KW-0479">Metal-binding</keyword>
<dbReference type="SMART" id="SM01274">
    <property type="entry name" value="malic"/>
    <property type="match status" value="1"/>
</dbReference>
<organism evidence="7 8">
    <name type="scientific">Phyllostomus discolor</name>
    <name type="common">pale spear-nosed bat</name>
    <dbReference type="NCBI Taxonomy" id="89673"/>
    <lineage>
        <taxon>Eukaryota</taxon>
        <taxon>Metazoa</taxon>
        <taxon>Chordata</taxon>
        <taxon>Craniata</taxon>
        <taxon>Vertebrata</taxon>
        <taxon>Euteleostomi</taxon>
        <taxon>Mammalia</taxon>
        <taxon>Eutheria</taxon>
        <taxon>Laurasiatheria</taxon>
        <taxon>Chiroptera</taxon>
        <taxon>Yangochiroptera</taxon>
        <taxon>Phyllostomidae</taxon>
        <taxon>Phyllostominae</taxon>
        <taxon>Phyllostomus</taxon>
    </lineage>
</organism>
<protein>
    <submittedName>
        <fullName evidence="7">Malic enzyme 3</fullName>
    </submittedName>
</protein>
<evidence type="ECO:0000313" key="8">
    <source>
        <dbReference type="Proteomes" id="UP000664940"/>
    </source>
</evidence>
<dbReference type="Gene3D" id="3.40.50.10380">
    <property type="entry name" value="Malic enzyme, N-terminal domain"/>
    <property type="match status" value="1"/>
</dbReference>
<evidence type="ECO:0000313" key="7">
    <source>
        <dbReference type="EMBL" id="KAF6104744.1"/>
    </source>
</evidence>